<feature type="compositionally biased region" description="Basic and acidic residues" evidence="9">
    <location>
        <begin position="49"/>
        <end position="71"/>
    </location>
</feature>
<dbReference type="InterPro" id="IPR050527">
    <property type="entry name" value="Snail/Krueppel_Znf"/>
</dbReference>
<dbReference type="PROSITE" id="PS00028">
    <property type="entry name" value="ZINC_FINGER_C2H2_1"/>
    <property type="match status" value="4"/>
</dbReference>
<protein>
    <submittedName>
        <fullName evidence="10">Uncharacterized protein</fullName>
    </submittedName>
</protein>
<dbReference type="FunFam" id="3.30.160.60:FF:002343">
    <property type="entry name" value="Zinc finger protein 33A"/>
    <property type="match status" value="1"/>
</dbReference>
<dbReference type="STRING" id="41427.A0A182IKZ4"/>
<sequence>MDHGLRENGISYHRTMVLKQLTEALTNTSYGVRVRGEKDGSANGCTLDNDDKTTMDTRQRIRHGQDRRGKEGSSQSGDTRSLFDKDLGVPLSYADKVMLCTNMIIREDDNLPDRICVECIGELEVAYRFRLNCDSSNAILQSYLEGAEDKPSEAESTAVLTESEFEEIAIPLDSGVLYTYKPPSGLNVKLIQRSAEGGSVCPVPETRWTEGVPMLAGNVQDETLEPMSNNYDGSSVSEMDLQTAAMNDRLTRGLSENGDIKIERLEGSDTEEYVSYETVLESNNEMIVEEVDNITPLEITSGYSSKKHGGVPENLVPPKKSVRTLQTIRKTNTPNEVKPTIETVTTQTAADGSGMETVIRVKRNLPNAKQTHVCEICNTTYKHKHALETHLRRHRGDRPHKCTHCDKAFVVPFELQRHIRTHTGHKPYKCQYCDRAYSDFGSKTKHERTHTGERCSTCGKRFAKSHHLKGHQKTHLTVSAKGAGGKEETAEEMKFEEALTEPGGSVNQKDESTSTVILMEQQSDQGLVDSYVNATRLATTGWTLADVGLPLPDTAADTGGTDLTTLGGGSVVTIGAEELGNVSIVSFSDYMIKTEAIERLMMHGGGETSSGDGTTDHTHGVVDALSDFVTVLLPKSDSTLVDAGFGHMEMIDG</sequence>
<dbReference type="InterPro" id="IPR036236">
    <property type="entry name" value="Znf_C2H2_sf"/>
</dbReference>
<evidence type="ECO:0000256" key="5">
    <source>
        <dbReference type="ARBA" id="ARBA00023242"/>
    </source>
</evidence>
<dbReference type="VEuPathDB" id="VectorBase:AATE001129"/>
<dbReference type="AlphaFoldDB" id="A0A182IKZ4"/>
<evidence type="ECO:0000256" key="3">
    <source>
        <dbReference type="ARBA" id="ARBA00022771"/>
    </source>
</evidence>
<evidence type="ECO:0000256" key="1">
    <source>
        <dbReference type="ARBA" id="ARBA00022723"/>
    </source>
</evidence>
<dbReference type="SUPFAM" id="SSF57667">
    <property type="entry name" value="beta-beta-alpha zinc fingers"/>
    <property type="match status" value="3"/>
</dbReference>
<reference evidence="10" key="1">
    <citation type="submission" date="2022-08" db="UniProtKB">
        <authorList>
            <consortium name="EnsemblMetazoa"/>
        </authorList>
    </citation>
    <scope>IDENTIFICATION</scope>
    <source>
        <strain evidence="10">EBRO</strain>
    </source>
</reference>
<evidence type="ECO:0000256" key="9">
    <source>
        <dbReference type="SAM" id="MobiDB-lite"/>
    </source>
</evidence>
<keyword evidence="5" id="KW-0539">Nucleus</keyword>
<dbReference type="PROSITE" id="PS50157">
    <property type="entry name" value="ZINC_FINGER_C2H2_2"/>
    <property type="match status" value="4"/>
</dbReference>
<evidence type="ECO:0000256" key="8">
    <source>
        <dbReference type="PROSITE-ProRule" id="PRU01263"/>
    </source>
</evidence>
<dbReference type="Pfam" id="PF07776">
    <property type="entry name" value="zf-AD"/>
    <property type="match status" value="1"/>
</dbReference>
<dbReference type="SMART" id="SM00355">
    <property type="entry name" value="ZnF_C2H2"/>
    <property type="match status" value="4"/>
</dbReference>
<organism evidence="10">
    <name type="scientific">Anopheles atroparvus</name>
    <name type="common">European mosquito</name>
    <dbReference type="NCBI Taxonomy" id="41427"/>
    <lineage>
        <taxon>Eukaryota</taxon>
        <taxon>Metazoa</taxon>
        <taxon>Ecdysozoa</taxon>
        <taxon>Arthropoda</taxon>
        <taxon>Hexapoda</taxon>
        <taxon>Insecta</taxon>
        <taxon>Pterygota</taxon>
        <taxon>Neoptera</taxon>
        <taxon>Endopterygota</taxon>
        <taxon>Diptera</taxon>
        <taxon>Nematocera</taxon>
        <taxon>Culicoidea</taxon>
        <taxon>Culicidae</taxon>
        <taxon>Anophelinae</taxon>
        <taxon>Anopheles</taxon>
    </lineage>
</organism>
<evidence type="ECO:0000256" key="6">
    <source>
        <dbReference type="ARBA" id="ARBA00037948"/>
    </source>
</evidence>
<keyword evidence="2" id="KW-0677">Repeat</keyword>
<dbReference type="GO" id="GO:0000978">
    <property type="term" value="F:RNA polymerase II cis-regulatory region sequence-specific DNA binding"/>
    <property type="evidence" value="ECO:0007669"/>
    <property type="project" value="TreeGrafter"/>
</dbReference>
<keyword evidence="3 7" id="KW-0863">Zinc-finger</keyword>
<dbReference type="InterPro" id="IPR013087">
    <property type="entry name" value="Znf_C2H2_type"/>
</dbReference>
<keyword evidence="4" id="KW-0862">Zinc</keyword>
<dbReference type="Pfam" id="PF00096">
    <property type="entry name" value="zf-C2H2"/>
    <property type="match status" value="3"/>
</dbReference>
<comment type="caution">
    <text evidence="8">Lacks conserved residue(s) required for the propagation of feature annotation.</text>
</comment>
<dbReference type="PANTHER" id="PTHR24388:SF104">
    <property type="entry name" value="AT-RICH BINDING PROTEIN-RELATED"/>
    <property type="match status" value="1"/>
</dbReference>
<dbReference type="SUPFAM" id="SSF57716">
    <property type="entry name" value="Glucocorticoid receptor-like (DNA-binding domain)"/>
    <property type="match status" value="1"/>
</dbReference>
<dbReference type="GO" id="GO:0000981">
    <property type="term" value="F:DNA-binding transcription factor activity, RNA polymerase II-specific"/>
    <property type="evidence" value="ECO:0007669"/>
    <property type="project" value="TreeGrafter"/>
</dbReference>
<evidence type="ECO:0000256" key="4">
    <source>
        <dbReference type="ARBA" id="ARBA00022833"/>
    </source>
</evidence>
<dbReference type="EnsemblMetazoa" id="AATE001129-RA">
    <property type="protein sequence ID" value="AATE001129-PA.1"/>
    <property type="gene ID" value="AATE001129"/>
</dbReference>
<dbReference type="GO" id="GO:0008270">
    <property type="term" value="F:zinc ion binding"/>
    <property type="evidence" value="ECO:0007669"/>
    <property type="project" value="UniProtKB-KW"/>
</dbReference>
<dbReference type="SMART" id="SM00868">
    <property type="entry name" value="zf-AD"/>
    <property type="match status" value="1"/>
</dbReference>
<dbReference type="PANTHER" id="PTHR24388">
    <property type="entry name" value="ZINC FINGER PROTEIN"/>
    <property type="match status" value="1"/>
</dbReference>
<proteinExistence type="inferred from homology"/>
<dbReference type="PROSITE" id="PS51915">
    <property type="entry name" value="ZAD"/>
    <property type="match status" value="1"/>
</dbReference>
<evidence type="ECO:0000313" key="10">
    <source>
        <dbReference type="EnsemblMetazoa" id="AATE001129-PA.1"/>
    </source>
</evidence>
<accession>A0A182IKZ4</accession>
<name>A0A182IKZ4_ANOAO</name>
<evidence type="ECO:0000256" key="7">
    <source>
        <dbReference type="PROSITE-ProRule" id="PRU00042"/>
    </source>
</evidence>
<keyword evidence="1" id="KW-0479">Metal-binding</keyword>
<dbReference type="FunFam" id="3.30.160.60:FF:000373">
    <property type="entry name" value="Putative transcriptional repressor ctcf"/>
    <property type="match status" value="1"/>
</dbReference>
<dbReference type="GO" id="GO:0005634">
    <property type="term" value="C:nucleus"/>
    <property type="evidence" value="ECO:0007669"/>
    <property type="project" value="InterPro"/>
</dbReference>
<dbReference type="InterPro" id="IPR012934">
    <property type="entry name" value="Znf_AD"/>
</dbReference>
<evidence type="ECO:0000256" key="2">
    <source>
        <dbReference type="ARBA" id="ARBA00022737"/>
    </source>
</evidence>
<feature type="region of interest" description="Disordered" evidence="9">
    <location>
        <begin position="35"/>
        <end position="81"/>
    </location>
</feature>
<comment type="similarity">
    <text evidence="6">Belongs to the snail C2H2-type zinc-finger protein family.</text>
</comment>
<dbReference type="Gene3D" id="3.30.160.60">
    <property type="entry name" value="Classic Zinc Finger"/>
    <property type="match status" value="3"/>
</dbReference>